<evidence type="ECO:0000256" key="4">
    <source>
        <dbReference type="ARBA" id="ARBA00022692"/>
    </source>
</evidence>
<name>A0A1N6FYQ5_9RHOB</name>
<dbReference type="PANTHER" id="PTHR34582">
    <property type="entry name" value="UPF0702 TRANSMEMBRANE PROTEIN YCAP"/>
    <property type="match status" value="1"/>
</dbReference>
<keyword evidence="10" id="KW-1185">Reference proteome</keyword>
<feature type="transmembrane region" description="Helical" evidence="7">
    <location>
        <begin position="14"/>
        <end position="34"/>
    </location>
</feature>
<dbReference type="PANTHER" id="PTHR34582:SF6">
    <property type="entry name" value="UPF0702 TRANSMEMBRANE PROTEIN YCAP"/>
    <property type="match status" value="1"/>
</dbReference>
<dbReference type="STRING" id="1217970.SAMN05444002_2070"/>
<gene>
    <name evidence="9" type="ORF">SAMN05444002_2070</name>
</gene>
<reference evidence="10" key="1">
    <citation type="submission" date="2016-11" db="EMBL/GenBank/DDBJ databases">
        <authorList>
            <person name="Varghese N."/>
            <person name="Submissions S."/>
        </authorList>
    </citation>
    <scope>NUCLEOTIDE SEQUENCE [LARGE SCALE GENOMIC DNA]</scope>
    <source>
        <strain evidence="10">DSM 29440</strain>
    </source>
</reference>
<dbReference type="Pfam" id="PF04239">
    <property type="entry name" value="DUF421"/>
    <property type="match status" value="1"/>
</dbReference>
<dbReference type="Proteomes" id="UP000184932">
    <property type="component" value="Unassembled WGS sequence"/>
</dbReference>
<dbReference type="InterPro" id="IPR023090">
    <property type="entry name" value="UPF0702_alpha/beta_dom_sf"/>
</dbReference>
<proteinExistence type="inferred from homology"/>
<comment type="subcellular location">
    <subcellularLocation>
        <location evidence="1">Cell membrane</location>
        <topology evidence="1">Multi-pass membrane protein</topology>
    </subcellularLocation>
</comment>
<dbReference type="Gene3D" id="3.30.240.20">
    <property type="entry name" value="bsu07140 like domains"/>
    <property type="match status" value="1"/>
</dbReference>
<dbReference type="AlphaFoldDB" id="A0A1N6FYQ5"/>
<evidence type="ECO:0000259" key="8">
    <source>
        <dbReference type="Pfam" id="PF04239"/>
    </source>
</evidence>
<comment type="similarity">
    <text evidence="2">Belongs to the UPF0702 family.</text>
</comment>
<evidence type="ECO:0000256" key="1">
    <source>
        <dbReference type="ARBA" id="ARBA00004651"/>
    </source>
</evidence>
<dbReference type="RefSeq" id="WP_074256138.1">
    <property type="nucleotide sequence ID" value="NZ_FSRL01000001.1"/>
</dbReference>
<evidence type="ECO:0000313" key="10">
    <source>
        <dbReference type="Proteomes" id="UP000184932"/>
    </source>
</evidence>
<sequence length="175" mass="19410">MEPAQTWLSEPDRLLHIAASCLVFYVYVVALTRISGKRTTGNMNNFDWIITVAIGSIMASGILLRNVSMLDALVAVSALAALQWLTTWAALRSRRFARLVKPQPRVLLENGRFLPREMAMERVTEDELSAAMRRAGLRGRQFAAWIVMETNGQLSVIPATDEGDPPRGLLSDVAK</sequence>
<feature type="domain" description="YetF C-terminal" evidence="8">
    <location>
        <begin position="92"/>
        <end position="164"/>
    </location>
</feature>
<dbReference type="GO" id="GO:0005886">
    <property type="term" value="C:plasma membrane"/>
    <property type="evidence" value="ECO:0007669"/>
    <property type="project" value="UniProtKB-SubCell"/>
</dbReference>
<evidence type="ECO:0000313" key="9">
    <source>
        <dbReference type="EMBL" id="SIO00429.1"/>
    </source>
</evidence>
<keyword evidence="5 7" id="KW-1133">Transmembrane helix</keyword>
<feature type="transmembrane region" description="Helical" evidence="7">
    <location>
        <begin position="70"/>
        <end position="91"/>
    </location>
</feature>
<evidence type="ECO:0000256" key="7">
    <source>
        <dbReference type="SAM" id="Phobius"/>
    </source>
</evidence>
<evidence type="ECO:0000256" key="5">
    <source>
        <dbReference type="ARBA" id="ARBA00022989"/>
    </source>
</evidence>
<keyword evidence="6 7" id="KW-0472">Membrane</keyword>
<dbReference type="InterPro" id="IPR007353">
    <property type="entry name" value="DUF421"/>
</dbReference>
<accession>A0A1N6FYQ5</accession>
<evidence type="ECO:0000256" key="3">
    <source>
        <dbReference type="ARBA" id="ARBA00022475"/>
    </source>
</evidence>
<keyword evidence="3" id="KW-1003">Cell membrane</keyword>
<organism evidence="9 10">
    <name type="scientific">Vannielia litorea</name>
    <dbReference type="NCBI Taxonomy" id="1217970"/>
    <lineage>
        <taxon>Bacteria</taxon>
        <taxon>Pseudomonadati</taxon>
        <taxon>Pseudomonadota</taxon>
        <taxon>Alphaproteobacteria</taxon>
        <taxon>Rhodobacterales</taxon>
        <taxon>Paracoccaceae</taxon>
        <taxon>Vannielia</taxon>
    </lineage>
</organism>
<dbReference type="EMBL" id="FSRL01000001">
    <property type="protein sequence ID" value="SIO00429.1"/>
    <property type="molecule type" value="Genomic_DNA"/>
</dbReference>
<evidence type="ECO:0000256" key="6">
    <source>
        <dbReference type="ARBA" id="ARBA00023136"/>
    </source>
</evidence>
<evidence type="ECO:0000256" key="2">
    <source>
        <dbReference type="ARBA" id="ARBA00006448"/>
    </source>
</evidence>
<protein>
    <recommendedName>
        <fullName evidence="8">YetF C-terminal domain-containing protein</fullName>
    </recommendedName>
</protein>
<keyword evidence="4 7" id="KW-0812">Transmembrane</keyword>
<feature type="transmembrane region" description="Helical" evidence="7">
    <location>
        <begin position="46"/>
        <end position="64"/>
    </location>
</feature>
<dbReference type="OrthoDB" id="9793799at2"/>